<dbReference type="OrthoDB" id="4521223at2759"/>
<dbReference type="PANTHER" id="PTHR31465:SF1">
    <property type="entry name" value="PROTEIN RTA1-RELATED"/>
    <property type="match status" value="1"/>
</dbReference>
<dbReference type="EMBL" id="JAPQKL010000008">
    <property type="protein sequence ID" value="KAJ5120581.1"/>
    <property type="molecule type" value="Genomic_DNA"/>
</dbReference>
<proteinExistence type="predicted"/>
<feature type="transmembrane region" description="Helical" evidence="5">
    <location>
        <begin position="252"/>
        <end position="272"/>
    </location>
</feature>
<feature type="transmembrane region" description="Helical" evidence="5">
    <location>
        <begin position="140"/>
        <end position="159"/>
    </location>
</feature>
<dbReference type="AlphaFoldDB" id="A0A9W9GHZ1"/>
<dbReference type="GO" id="GO:0016020">
    <property type="term" value="C:membrane"/>
    <property type="evidence" value="ECO:0007669"/>
    <property type="project" value="UniProtKB-SubCell"/>
</dbReference>
<feature type="transmembrane region" description="Helical" evidence="5">
    <location>
        <begin position="214"/>
        <end position="232"/>
    </location>
</feature>
<evidence type="ECO:0000313" key="7">
    <source>
        <dbReference type="Proteomes" id="UP001149079"/>
    </source>
</evidence>
<keyword evidence="4 5" id="KW-0472">Membrane</keyword>
<evidence type="ECO:0000256" key="3">
    <source>
        <dbReference type="ARBA" id="ARBA00022989"/>
    </source>
</evidence>
<reference evidence="6" key="1">
    <citation type="submission" date="2022-11" db="EMBL/GenBank/DDBJ databases">
        <authorList>
            <person name="Petersen C."/>
        </authorList>
    </citation>
    <scope>NUCLEOTIDE SEQUENCE</scope>
    <source>
        <strain evidence="6">IBT 22155</strain>
    </source>
</reference>
<comment type="subcellular location">
    <subcellularLocation>
        <location evidence="1">Membrane</location>
        <topology evidence="1">Multi-pass membrane protein</topology>
    </subcellularLocation>
</comment>
<keyword evidence="2 5" id="KW-0812">Transmembrane</keyword>
<dbReference type="PANTHER" id="PTHR31465">
    <property type="entry name" value="PROTEIN RTA1-RELATED"/>
    <property type="match status" value="1"/>
</dbReference>
<gene>
    <name evidence="6" type="ORF">N7515_009969</name>
</gene>
<feature type="transmembrane region" description="Helical" evidence="5">
    <location>
        <begin position="31"/>
        <end position="55"/>
    </location>
</feature>
<protein>
    <submittedName>
        <fullName evidence="6">RTA-like protein</fullName>
    </submittedName>
</protein>
<dbReference type="RefSeq" id="XP_056517085.1">
    <property type="nucleotide sequence ID" value="XM_056670712.1"/>
</dbReference>
<dbReference type="InterPro" id="IPR007568">
    <property type="entry name" value="RTA1"/>
</dbReference>
<sequence length="288" mass="32225">MEHIVAARASFGYIDPNFPNPDPTDKNNTSIIIYGYTPSITLAAFAAAWFGVHFIIHLVRTIRIRSWWWIPFTVGLVFEIIGYIARSLSAKKNPYNLIYFILNYFFIVVAPVFLAAGIYTILSALIPRVGRRYSFIPPRVILAFFITSDVISTIVQVAGASLVGVKSSRGEDPETANNILLGGLAYQVFVMTCFVILVATFLFRARRVLKEQGLSLFCFVFSVATIMIYLRTCFRLAETAQGLMGELQSNEIYFGCLEFAPVALVVLLFAIWHPGHCVGVVVRVDEKQ</sequence>
<dbReference type="Pfam" id="PF04479">
    <property type="entry name" value="RTA1"/>
    <property type="match status" value="1"/>
</dbReference>
<feature type="transmembrane region" description="Helical" evidence="5">
    <location>
        <begin position="97"/>
        <end position="119"/>
    </location>
</feature>
<evidence type="ECO:0000256" key="5">
    <source>
        <dbReference type="SAM" id="Phobius"/>
    </source>
</evidence>
<feature type="transmembrane region" description="Helical" evidence="5">
    <location>
        <begin position="67"/>
        <end position="85"/>
    </location>
</feature>
<reference evidence="6" key="2">
    <citation type="journal article" date="2023" name="IMA Fungus">
        <title>Comparative genomic study of the Penicillium genus elucidates a diverse pangenome and 15 lateral gene transfer events.</title>
        <authorList>
            <person name="Petersen C."/>
            <person name="Sorensen T."/>
            <person name="Nielsen M.R."/>
            <person name="Sondergaard T.E."/>
            <person name="Sorensen J.L."/>
            <person name="Fitzpatrick D.A."/>
            <person name="Frisvad J.C."/>
            <person name="Nielsen K.L."/>
        </authorList>
    </citation>
    <scope>NUCLEOTIDE SEQUENCE</scope>
    <source>
        <strain evidence="6">IBT 22155</strain>
    </source>
</reference>
<dbReference type="Proteomes" id="UP001149079">
    <property type="component" value="Unassembled WGS sequence"/>
</dbReference>
<evidence type="ECO:0000256" key="4">
    <source>
        <dbReference type="ARBA" id="ARBA00023136"/>
    </source>
</evidence>
<organism evidence="6 7">
    <name type="scientific">Penicillium bovifimosum</name>
    <dbReference type="NCBI Taxonomy" id="126998"/>
    <lineage>
        <taxon>Eukaryota</taxon>
        <taxon>Fungi</taxon>
        <taxon>Dikarya</taxon>
        <taxon>Ascomycota</taxon>
        <taxon>Pezizomycotina</taxon>
        <taxon>Eurotiomycetes</taxon>
        <taxon>Eurotiomycetidae</taxon>
        <taxon>Eurotiales</taxon>
        <taxon>Aspergillaceae</taxon>
        <taxon>Penicillium</taxon>
    </lineage>
</organism>
<keyword evidence="7" id="KW-1185">Reference proteome</keyword>
<dbReference type="GeneID" id="81409883"/>
<evidence type="ECO:0000256" key="2">
    <source>
        <dbReference type="ARBA" id="ARBA00022692"/>
    </source>
</evidence>
<accession>A0A9W9GHZ1</accession>
<evidence type="ECO:0000256" key="1">
    <source>
        <dbReference type="ARBA" id="ARBA00004141"/>
    </source>
</evidence>
<evidence type="ECO:0000313" key="6">
    <source>
        <dbReference type="EMBL" id="KAJ5120581.1"/>
    </source>
</evidence>
<keyword evidence="3 5" id="KW-1133">Transmembrane helix</keyword>
<name>A0A9W9GHZ1_9EURO</name>
<feature type="transmembrane region" description="Helical" evidence="5">
    <location>
        <begin position="179"/>
        <end position="202"/>
    </location>
</feature>
<comment type="caution">
    <text evidence="6">The sequence shown here is derived from an EMBL/GenBank/DDBJ whole genome shotgun (WGS) entry which is preliminary data.</text>
</comment>